<evidence type="ECO:0000256" key="1">
    <source>
        <dbReference type="ARBA" id="ARBA00002591"/>
    </source>
</evidence>
<comment type="subcellular location">
    <subcellularLocation>
        <location evidence="11">Cell outer membrane</location>
        <topology evidence="11">Lipid-anchor</topology>
    </subcellularLocation>
    <subcellularLocation>
        <location evidence="11">Bacterial flagellum basal body</location>
    </subcellularLocation>
    <subcellularLocation>
        <location evidence="2">Membrane</location>
        <topology evidence="2">Lipid-anchor</topology>
    </subcellularLocation>
</comment>
<evidence type="ECO:0000256" key="4">
    <source>
        <dbReference type="ARBA" id="ARBA00011439"/>
    </source>
</evidence>
<accession>A0ABV2BSW5</accession>
<evidence type="ECO:0000256" key="8">
    <source>
        <dbReference type="ARBA" id="ARBA00023143"/>
    </source>
</evidence>
<dbReference type="PRINTS" id="PR01008">
    <property type="entry name" value="FLGLRINGFLGH"/>
</dbReference>
<feature type="signal peptide" evidence="12">
    <location>
        <begin position="1"/>
        <end position="19"/>
    </location>
</feature>
<protein>
    <recommendedName>
        <fullName evidence="11">Flagellar L-ring protein</fullName>
    </recommendedName>
    <alternativeName>
        <fullName evidence="11">Basal body L-ring protein</fullName>
    </alternativeName>
</protein>
<dbReference type="Pfam" id="PF02107">
    <property type="entry name" value="FlgH"/>
    <property type="match status" value="1"/>
</dbReference>
<dbReference type="PANTHER" id="PTHR34933">
    <property type="entry name" value="FLAGELLAR L-RING PROTEIN"/>
    <property type="match status" value="1"/>
</dbReference>
<keyword evidence="14" id="KW-1185">Reference proteome</keyword>
<dbReference type="PANTHER" id="PTHR34933:SF1">
    <property type="entry name" value="FLAGELLAR L-RING PROTEIN"/>
    <property type="match status" value="1"/>
</dbReference>
<feature type="chain" id="PRO_5046986524" description="Flagellar L-ring protein" evidence="12">
    <location>
        <begin position="20"/>
        <end position="231"/>
    </location>
</feature>
<sequence length="231" mass="25013">MIRLLKYMGLSILVLLSSACTTIYQDAMMNDPQWAPAYPQMTDTSQTNPGAIYSPASAQMLFQDKKALRVGDIITIVLTENTNASKTADTELAKDSNTALAAPSVFGNILSVGGGMPDLSVTSGAQTRSFKAETDSAQSNQLQGTITVTVHQVYPNGNLMVKGEKWIALNQGSEFIRVAGIVRPEDIDKDNQILSTRIANARISYGGRGVLAEANEAGWLTRFFNSGWWPF</sequence>
<dbReference type="RefSeq" id="WP_353895610.1">
    <property type="nucleotide sequence ID" value="NZ_JBEVCJ010000007.1"/>
</dbReference>
<dbReference type="NCBIfam" id="NF001304">
    <property type="entry name" value="PRK00249.1-4"/>
    <property type="match status" value="1"/>
</dbReference>
<evidence type="ECO:0000256" key="9">
    <source>
        <dbReference type="ARBA" id="ARBA00023237"/>
    </source>
</evidence>
<keyword evidence="8 11" id="KW-0975">Bacterial flagellum</keyword>
<keyword evidence="9 11" id="KW-0998">Cell outer membrane</keyword>
<evidence type="ECO:0000313" key="14">
    <source>
        <dbReference type="Proteomes" id="UP001548189"/>
    </source>
</evidence>
<evidence type="ECO:0000256" key="10">
    <source>
        <dbReference type="ARBA" id="ARBA00023288"/>
    </source>
</evidence>
<comment type="similarity">
    <text evidence="3 11">Belongs to the FlgH family.</text>
</comment>
<evidence type="ECO:0000256" key="11">
    <source>
        <dbReference type="HAMAP-Rule" id="MF_00415"/>
    </source>
</evidence>
<keyword evidence="5 11" id="KW-0732">Signal</keyword>
<keyword evidence="13" id="KW-0282">Flagellum</keyword>
<evidence type="ECO:0000256" key="5">
    <source>
        <dbReference type="ARBA" id="ARBA00022729"/>
    </source>
</evidence>
<name>A0ABV2BSW5_9GAMM</name>
<evidence type="ECO:0000256" key="3">
    <source>
        <dbReference type="ARBA" id="ARBA00006929"/>
    </source>
</evidence>
<comment type="function">
    <text evidence="1 11">Assembles around the rod to form the L-ring and probably protects the motor/basal body from shearing forces during rotation.</text>
</comment>
<organism evidence="13 14">
    <name type="scientific">Aliikangiella maris</name>
    <dbReference type="NCBI Taxonomy" id="3162458"/>
    <lineage>
        <taxon>Bacteria</taxon>
        <taxon>Pseudomonadati</taxon>
        <taxon>Pseudomonadota</taxon>
        <taxon>Gammaproteobacteria</taxon>
        <taxon>Oceanospirillales</taxon>
        <taxon>Pleioneaceae</taxon>
        <taxon>Aliikangiella</taxon>
    </lineage>
</organism>
<comment type="caution">
    <text evidence="13">The sequence shown here is derived from an EMBL/GenBank/DDBJ whole genome shotgun (WGS) entry which is preliminary data.</text>
</comment>
<comment type="subunit">
    <text evidence="4 11">The basal body constitutes a major portion of the flagellar organelle and consists of four rings (L,P,S, and M) mounted on a central rod.</text>
</comment>
<dbReference type="InterPro" id="IPR000527">
    <property type="entry name" value="Flag_Lring"/>
</dbReference>
<dbReference type="Proteomes" id="UP001548189">
    <property type="component" value="Unassembled WGS sequence"/>
</dbReference>
<dbReference type="HAMAP" id="MF_00415">
    <property type="entry name" value="FlgH"/>
    <property type="match status" value="1"/>
</dbReference>
<evidence type="ECO:0000256" key="7">
    <source>
        <dbReference type="ARBA" id="ARBA00023139"/>
    </source>
</evidence>
<keyword evidence="6 11" id="KW-0472">Membrane</keyword>
<proteinExistence type="inferred from homology"/>
<reference evidence="13 14" key="1">
    <citation type="submission" date="2024-06" db="EMBL/GenBank/DDBJ databases">
        <authorList>
            <person name="Li F."/>
        </authorList>
    </citation>
    <scope>NUCLEOTIDE SEQUENCE [LARGE SCALE GENOMIC DNA]</scope>
    <source>
        <strain evidence="13 14">GXAS 311</strain>
    </source>
</reference>
<keyword evidence="7" id="KW-0564">Palmitate</keyword>
<evidence type="ECO:0000313" key="13">
    <source>
        <dbReference type="EMBL" id="MET1255024.1"/>
    </source>
</evidence>
<dbReference type="PROSITE" id="PS51257">
    <property type="entry name" value="PROKAR_LIPOPROTEIN"/>
    <property type="match status" value="1"/>
</dbReference>
<keyword evidence="13" id="KW-0969">Cilium</keyword>
<evidence type="ECO:0000256" key="2">
    <source>
        <dbReference type="ARBA" id="ARBA00004635"/>
    </source>
</evidence>
<keyword evidence="13" id="KW-0966">Cell projection</keyword>
<evidence type="ECO:0000256" key="12">
    <source>
        <dbReference type="SAM" id="SignalP"/>
    </source>
</evidence>
<evidence type="ECO:0000256" key="6">
    <source>
        <dbReference type="ARBA" id="ARBA00023136"/>
    </source>
</evidence>
<keyword evidence="10 11" id="KW-0449">Lipoprotein</keyword>
<dbReference type="EMBL" id="JBEVCJ010000007">
    <property type="protein sequence ID" value="MET1255024.1"/>
    <property type="molecule type" value="Genomic_DNA"/>
</dbReference>
<gene>
    <name evidence="11 13" type="primary">flgH</name>
    <name evidence="13" type="ORF">ABVT43_07805</name>
</gene>